<dbReference type="InterPro" id="IPR029442">
    <property type="entry name" value="GyrI-like"/>
</dbReference>
<dbReference type="AlphaFoldDB" id="A0A3A8IGJ9"/>
<comment type="caution">
    <text evidence="3">The sequence shown here is derived from an EMBL/GenBank/DDBJ whole genome shotgun (WGS) entry which is preliminary data.</text>
</comment>
<dbReference type="InterPro" id="IPR010499">
    <property type="entry name" value="AraC_E-bd"/>
</dbReference>
<accession>A0A3A8IGJ9</accession>
<evidence type="ECO:0000313" key="4">
    <source>
        <dbReference type="Proteomes" id="UP000563426"/>
    </source>
</evidence>
<reference evidence="3 4" key="1">
    <citation type="submission" date="2020-05" db="EMBL/GenBank/DDBJ databases">
        <authorList>
            <person name="Whitworth D."/>
        </authorList>
    </citation>
    <scope>NUCLEOTIDE SEQUENCE [LARGE SCALE GENOMIC DNA]</scope>
    <source>
        <strain evidence="3 4">AB043B</strain>
    </source>
</reference>
<dbReference type="EMBL" id="JABFJV010000068">
    <property type="protein sequence ID" value="NOK34409.1"/>
    <property type="molecule type" value="Genomic_DNA"/>
</dbReference>
<dbReference type="InterPro" id="IPR011256">
    <property type="entry name" value="Reg_factor_effector_dom_sf"/>
</dbReference>
<name>A0A3A8IGJ9_9BACT</name>
<feature type="domain" description="AraC effector-binding" evidence="2">
    <location>
        <begin position="3"/>
        <end position="153"/>
    </location>
</feature>
<dbReference type="Proteomes" id="UP000563426">
    <property type="component" value="Unassembled WGS sequence"/>
</dbReference>
<evidence type="ECO:0000313" key="3">
    <source>
        <dbReference type="EMBL" id="NOK34409.1"/>
    </source>
</evidence>
<proteinExistence type="predicted"/>
<dbReference type="OrthoDB" id="795001at2"/>
<sequence>MIETPRITQTDAQHTALIHVTVPRSQLRQVMGPGISEVMATVAAQGLKPAGPWFVHHLRIDPEVFDLEISVPVPSPVKAAGRVKPGQWPAMKVVRAVYQGPYEGLGAAWGEFEAWIREQGLHTAQDVWEVYVSGPESSPDPKTWRTECNRPLLD</sequence>
<feature type="region of interest" description="Disordered" evidence="1">
    <location>
        <begin position="134"/>
        <end position="154"/>
    </location>
</feature>
<dbReference type="RefSeq" id="WP_120523693.1">
    <property type="nucleotide sequence ID" value="NZ_JABFJV010000068.1"/>
</dbReference>
<keyword evidence="4" id="KW-1185">Reference proteome</keyword>
<dbReference type="SUPFAM" id="SSF55136">
    <property type="entry name" value="Probable bacterial effector-binding domain"/>
    <property type="match status" value="1"/>
</dbReference>
<dbReference type="Pfam" id="PF06445">
    <property type="entry name" value="GyrI-like"/>
    <property type="match status" value="1"/>
</dbReference>
<gene>
    <name evidence="3" type="ORF">HMI49_14500</name>
</gene>
<evidence type="ECO:0000256" key="1">
    <source>
        <dbReference type="SAM" id="MobiDB-lite"/>
    </source>
</evidence>
<evidence type="ECO:0000259" key="2">
    <source>
        <dbReference type="SMART" id="SM00871"/>
    </source>
</evidence>
<dbReference type="Gene3D" id="3.20.80.10">
    <property type="entry name" value="Regulatory factor, effector binding domain"/>
    <property type="match status" value="1"/>
</dbReference>
<feature type="compositionally biased region" description="Basic and acidic residues" evidence="1">
    <location>
        <begin position="142"/>
        <end position="154"/>
    </location>
</feature>
<dbReference type="SMART" id="SM00871">
    <property type="entry name" value="AraC_E_bind"/>
    <property type="match status" value="1"/>
</dbReference>
<protein>
    <submittedName>
        <fullName evidence="3">GyrI-like domain-containing protein</fullName>
    </submittedName>
</protein>
<organism evidence="3 4">
    <name type="scientific">Corallococcus exercitus</name>
    <dbReference type="NCBI Taxonomy" id="2316736"/>
    <lineage>
        <taxon>Bacteria</taxon>
        <taxon>Pseudomonadati</taxon>
        <taxon>Myxococcota</taxon>
        <taxon>Myxococcia</taxon>
        <taxon>Myxococcales</taxon>
        <taxon>Cystobacterineae</taxon>
        <taxon>Myxococcaceae</taxon>
        <taxon>Corallococcus</taxon>
    </lineage>
</organism>